<evidence type="ECO:0000313" key="13">
    <source>
        <dbReference type="EMBL" id="MBY32712.1"/>
    </source>
</evidence>
<keyword evidence="7" id="KW-0132">Cell division</keyword>
<keyword evidence="6" id="KW-0963">Cytoplasm</keyword>
<dbReference type="PANTHER" id="PTHR13108:SF9">
    <property type="entry name" value="CONDENSIN COMPLEX SUBUNIT 2"/>
    <property type="match status" value="1"/>
</dbReference>
<gene>
    <name evidence="13" type="primary">ncaph_0</name>
    <name evidence="13" type="ORF">g.46712</name>
</gene>
<evidence type="ECO:0000256" key="8">
    <source>
        <dbReference type="ARBA" id="ARBA00022776"/>
    </source>
</evidence>
<dbReference type="GO" id="GO:0051301">
    <property type="term" value="P:cell division"/>
    <property type="evidence" value="ECO:0007669"/>
    <property type="project" value="UniProtKB-KW"/>
</dbReference>
<dbReference type="GO" id="GO:0005737">
    <property type="term" value="C:cytoplasm"/>
    <property type="evidence" value="ECO:0007669"/>
    <property type="project" value="UniProtKB-SubCell"/>
</dbReference>
<reference evidence="13" key="1">
    <citation type="submission" date="2018-04" db="EMBL/GenBank/DDBJ databases">
        <title>Transcriptome of Schizaphis graminum biotype I.</title>
        <authorList>
            <person name="Scully E.D."/>
            <person name="Geib S.M."/>
            <person name="Palmer N.A."/>
            <person name="Koch K."/>
            <person name="Bradshaw J."/>
            <person name="Heng-Moss T."/>
            <person name="Sarath G."/>
        </authorList>
    </citation>
    <scope>NUCLEOTIDE SEQUENCE</scope>
</reference>
<accession>A0A2S2PTA6</accession>
<evidence type="ECO:0000256" key="7">
    <source>
        <dbReference type="ARBA" id="ARBA00022618"/>
    </source>
</evidence>
<evidence type="ECO:0000256" key="3">
    <source>
        <dbReference type="ARBA" id="ARBA00009471"/>
    </source>
</evidence>
<evidence type="ECO:0000256" key="2">
    <source>
        <dbReference type="ARBA" id="ARBA00004496"/>
    </source>
</evidence>
<evidence type="ECO:0000256" key="12">
    <source>
        <dbReference type="SAM" id="MobiDB-lite"/>
    </source>
</evidence>
<feature type="coiled-coil region" evidence="11">
    <location>
        <begin position="195"/>
        <end position="222"/>
    </location>
</feature>
<keyword evidence="10" id="KW-0131">Cell cycle</keyword>
<dbReference type="GO" id="GO:0000796">
    <property type="term" value="C:condensin complex"/>
    <property type="evidence" value="ECO:0007669"/>
    <property type="project" value="InterPro"/>
</dbReference>
<evidence type="ECO:0000256" key="6">
    <source>
        <dbReference type="ARBA" id="ARBA00022490"/>
    </source>
</evidence>
<evidence type="ECO:0000256" key="11">
    <source>
        <dbReference type="SAM" id="Coils"/>
    </source>
</evidence>
<dbReference type="EMBL" id="GGMR01020093">
    <property type="protein sequence ID" value="MBY32712.1"/>
    <property type="molecule type" value="Transcribed_RNA"/>
</dbReference>
<feature type="region of interest" description="Disordered" evidence="12">
    <location>
        <begin position="1"/>
        <end position="26"/>
    </location>
</feature>
<dbReference type="GO" id="GO:0003682">
    <property type="term" value="F:chromatin binding"/>
    <property type="evidence" value="ECO:0007669"/>
    <property type="project" value="TreeGrafter"/>
</dbReference>
<organism evidence="13">
    <name type="scientific">Schizaphis graminum</name>
    <name type="common">Green bug aphid</name>
    <dbReference type="NCBI Taxonomy" id="13262"/>
    <lineage>
        <taxon>Eukaryota</taxon>
        <taxon>Metazoa</taxon>
        <taxon>Ecdysozoa</taxon>
        <taxon>Arthropoda</taxon>
        <taxon>Hexapoda</taxon>
        <taxon>Insecta</taxon>
        <taxon>Pterygota</taxon>
        <taxon>Neoptera</taxon>
        <taxon>Paraneoptera</taxon>
        <taxon>Hemiptera</taxon>
        <taxon>Sternorrhyncha</taxon>
        <taxon>Aphidomorpha</taxon>
        <taxon>Aphidoidea</taxon>
        <taxon>Aphididae</taxon>
        <taxon>Aphidini</taxon>
        <taxon>Schizaphis</taxon>
    </lineage>
</organism>
<sequence length="624" mass="72533">MEIDPSASTSHIQSDSSDDDDNPHANLSTEEICHKIKTFRNLCFGNKINVSNAFDIDMIGYFYSWLEKKKSSIFEEHNDVTTFQEISDYLEASAKVYSYRVDNLTETTSKLVEQFKSMNYNRNTAKIDDNNAPKIQKSRRQKMMLTTSDKLKRKPNENESPVNPALINHRISSFNCNELFSTNRPSRHLNSLYFDKSLTEEMKTSNDEKKEYNEKKRNETIEVDKSFYHVMDEMSKGAICPEFKGFVAEYDKIENSNDDQLNGIEYRFDPTDYQNTCDDSICIDTDNNEPDNNELDSNSNDKNTTVLDGLLECIDNVDRDYSFFNPKLLANWKGPKAWKAQAMMKALKSCNPTERKDIISNTNDNIDEITQTNIKQPKTCKKRNKVKNDKIQIDWLDMSQINETLKKKVQSKEKILPRTLQKWDPLDNISDTQSIVVNIQYKFHFLQYVEIKPDWWMHYKKLEEDNHSEASNAYENIDNCDEGIEQPMEIDCEDSEQLNNITHGENYEKLAALDVSEEYNPNADVIADIKTESRMDIAELKKEISNIIDEECVETDKSSEWSSKLSFFNLLLKLRINERDGLSIPIVYVGLLHLANERGLKLFQEHCTINDMEETFIAKPMKKN</sequence>
<keyword evidence="9" id="KW-0226">DNA condensation</keyword>
<keyword evidence="5" id="KW-0158">Chromosome</keyword>
<evidence type="ECO:0000256" key="5">
    <source>
        <dbReference type="ARBA" id="ARBA00022454"/>
    </source>
</evidence>
<feature type="compositionally biased region" description="Polar residues" evidence="12">
    <location>
        <begin position="1"/>
        <end position="13"/>
    </location>
</feature>
<dbReference type="InterPro" id="IPR022816">
    <property type="entry name" value="Condensin_barren_su2"/>
</dbReference>
<evidence type="ECO:0000256" key="1">
    <source>
        <dbReference type="ARBA" id="ARBA00004286"/>
    </source>
</evidence>
<evidence type="ECO:0000256" key="4">
    <source>
        <dbReference type="ARBA" id="ARBA00016065"/>
    </source>
</evidence>
<dbReference type="AlphaFoldDB" id="A0A2S2PTA6"/>
<evidence type="ECO:0000256" key="10">
    <source>
        <dbReference type="ARBA" id="ARBA00023306"/>
    </source>
</evidence>
<proteinExistence type="inferred from homology"/>
<protein>
    <recommendedName>
        <fullName evidence="4">Condensin complex subunit 2</fullName>
    </recommendedName>
</protein>
<name>A0A2S2PTA6_SCHGA</name>
<comment type="subcellular location">
    <subcellularLocation>
        <location evidence="1">Chromosome</location>
    </subcellularLocation>
    <subcellularLocation>
        <location evidence="2">Cytoplasm</location>
    </subcellularLocation>
</comment>
<keyword evidence="8" id="KW-0498">Mitosis</keyword>
<comment type="similarity">
    <text evidence="3">Belongs to the CND2 (condensin subunit 2) family.</text>
</comment>
<evidence type="ECO:0000256" key="9">
    <source>
        <dbReference type="ARBA" id="ARBA00023067"/>
    </source>
</evidence>
<dbReference type="PANTHER" id="PTHR13108">
    <property type="entry name" value="CONDENSIN COMPLEX SUBUNIT 2"/>
    <property type="match status" value="1"/>
</dbReference>
<keyword evidence="11" id="KW-0175">Coiled coil</keyword>
<dbReference type="GO" id="GO:0007076">
    <property type="term" value="P:mitotic chromosome condensation"/>
    <property type="evidence" value="ECO:0007669"/>
    <property type="project" value="InterPro"/>
</dbReference>